<name>A0A5B9PBA8_9BACT</name>
<evidence type="ECO:0000313" key="2">
    <source>
        <dbReference type="EMBL" id="QEG22212.1"/>
    </source>
</evidence>
<dbReference type="EMBL" id="CP042912">
    <property type="protein sequence ID" value="QEG22212.1"/>
    <property type="molecule type" value="Genomic_DNA"/>
</dbReference>
<feature type="compositionally biased region" description="Acidic residues" evidence="1">
    <location>
        <begin position="75"/>
        <end position="105"/>
    </location>
</feature>
<dbReference type="Proteomes" id="UP000322214">
    <property type="component" value="Chromosome"/>
</dbReference>
<organism evidence="2 3">
    <name type="scientific">Mariniblastus fucicola</name>
    <dbReference type="NCBI Taxonomy" id="980251"/>
    <lineage>
        <taxon>Bacteria</taxon>
        <taxon>Pseudomonadati</taxon>
        <taxon>Planctomycetota</taxon>
        <taxon>Planctomycetia</taxon>
        <taxon>Pirellulales</taxon>
        <taxon>Pirellulaceae</taxon>
        <taxon>Mariniblastus</taxon>
    </lineage>
</organism>
<reference evidence="2 3" key="1">
    <citation type="submission" date="2019-08" db="EMBL/GenBank/DDBJ databases">
        <title>Deep-cultivation of Planctomycetes and their phenomic and genomic characterization uncovers novel biology.</title>
        <authorList>
            <person name="Wiegand S."/>
            <person name="Jogler M."/>
            <person name="Boedeker C."/>
            <person name="Pinto D."/>
            <person name="Vollmers J."/>
            <person name="Rivas-Marin E."/>
            <person name="Kohn T."/>
            <person name="Peeters S.H."/>
            <person name="Heuer A."/>
            <person name="Rast P."/>
            <person name="Oberbeckmann S."/>
            <person name="Bunk B."/>
            <person name="Jeske O."/>
            <person name="Meyerdierks A."/>
            <person name="Storesund J.E."/>
            <person name="Kallscheuer N."/>
            <person name="Luecker S."/>
            <person name="Lage O.M."/>
            <person name="Pohl T."/>
            <person name="Merkel B.J."/>
            <person name="Hornburger P."/>
            <person name="Mueller R.-W."/>
            <person name="Bruemmer F."/>
            <person name="Labrenz M."/>
            <person name="Spormann A.M."/>
            <person name="Op den Camp H."/>
            <person name="Overmann J."/>
            <person name="Amann R."/>
            <person name="Jetten M.S.M."/>
            <person name="Mascher T."/>
            <person name="Medema M.H."/>
            <person name="Devos D.P."/>
            <person name="Kaster A.-K."/>
            <person name="Ovreas L."/>
            <person name="Rohde M."/>
            <person name="Galperin M.Y."/>
            <person name="Jogler C."/>
        </authorList>
    </citation>
    <scope>NUCLEOTIDE SEQUENCE [LARGE SCALE GENOMIC DNA]</scope>
    <source>
        <strain evidence="2 3">FC18</strain>
    </source>
</reference>
<evidence type="ECO:0000313" key="3">
    <source>
        <dbReference type="Proteomes" id="UP000322214"/>
    </source>
</evidence>
<dbReference type="AlphaFoldDB" id="A0A5B9PBA8"/>
<keyword evidence="3" id="KW-1185">Reference proteome</keyword>
<feature type="region of interest" description="Disordered" evidence="1">
    <location>
        <begin position="70"/>
        <end position="105"/>
    </location>
</feature>
<sequence>MSNPVAEGHYRIRKAGAKSEIAKAISNGKKCHYVQIGIDLFNFDNLDEAIEFVADKDLVADVMSLDFGMDHDAPEETEETVEDSAEEATTEAGDEAVDTDDDATA</sequence>
<gene>
    <name evidence="2" type="ORF">MFFC18_20880</name>
</gene>
<dbReference type="RefSeq" id="WP_075082311.1">
    <property type="nucleotide sequence ID" value="NZ_CP042912.1"/>
</dbReference>
<protein>
    <submittedName>
        <fullName evidence="2">Uncharacterized protein</fullName>
    </submittedName>
</protein>
<accession>A0A5B9PBA8</accession>
<evidence type="ECO:0000256" key="1">
    <source>
        <dbReference type="SAM" id="MobiDB-lite"/>
    </source>
</evidence>
<dbReference type="KEGG" id="mff:MFFC18_20880"/>
<proteinExistence type="predicted"/>